<sequence length="80" mass="8407">MGICSGLSLVTVIVDENGEPASHVHVCPDGLTTLFVSVGCSDMLPLPDVAVLVRVQGREATKREGRDAPTVQAREPPVLV</sequence>
<protein>
    <submittedName>
        <fullName evidence="2">Uncharacterized protein</fullName>
    </submittedName>
</protein>
<comment type="caution">
    <text evidence="2">The sequence shown here is derived from an EMBL/GenBank/DDBJ whole genome shotgun (WGS) entry which is preliminary data.</text>
</comment>
<feature type="region of interest" description="Disordered" evidence="1">
    <location>
        <begin position="59"/>
        <end position="80"/>
    </location>
</feature>
<dbReference type="RefSeq" id="WP_229672917.1">
    <property type="nucleotide sequence ID" value="NZ_BMJV01000001.1"/>
</dbReference>
<dbReference type="Proteomes" id="UP000617145">
    <property type="component" value="Unassembled WGS sequence"/>
</dbReference>
<reference evidence="2" key="1">
    <citation type="journal article" date="2014" name="Int. J. Syst. Evol. Microbiol.">
        <title>Complete genome sequence of Corynebacterium casei LMG S-19264T (=DSM 44701T), isolated from a smear-ripened cheese.</title>
        <authorList>
            <consortium name="US DOE Joint Genome Institute (JGI-PGF)"/>
            <person name="Walter F."/>
            <person name="Albersmeier A."/>
            <person name="Kalinowski J."/>
            <person name="Ruckert C."/>
        </authorList>
    </citation>
    <scope>NUCLEOTIDE SEQUENCE</scope>
    <source>
        <strain evidence="2">CGMCC 1.15762</strain>
    </source>
</reference>
<evidence type="ECO:0000256" key="1">
    <source>
        <dbReference type="SAM" id="MobiDB-lite"/>
    </source>
</evidence>
<dbReference type="EMBL" id="BMJV01000001">
    <property type="protein sequence ID" value="GGG64472.1"/>
    <property type="molecule type" value="Genomic_DNA"/>
</dbReference>
<reference evidence="2" key="2">
    <citation type="submission" date="2020-09" db="EMBL/GenBank/DDBJ databases">
        <authorList>
            <person name="Sun Q."/>
            <person name="Zhou Y."/>
        </authorList>
    </citation>
    <scope>NUCLEOTIDE SEQUENCE</scope>
    <source>
        <strain evidence="2">CGMCC 1.15762</strain>
    </source>
</reference>
<gene>
    <name evidence="2" type="ORF">GCM10011415_08850</name>
</gene>
<evidence type="ECO:0000313" key="2">
    <source>
        <dbReference type="EMBL" id="GGG64472.1"/>
    </source>
</evidence>
<organism evidence="2 3">
    <name type="scientific">Salipiger pallidus</name>
    <dbReference type="NCBI Taxonomy" id="1775170"/>
    <lineage>
        <taxon>Bacteria</taxon>
        <taxon>Pseudomonadati</taxon>
        <taxon>Pseudomonadota</taxon>
        <taxon>Alphaproteobacteria</taxon>
        <taxon>Rhodobacterales</taxon>
        <taxon>Roseobacteraceae</taxon>
        <taxon>Salipiger</taxon>
    </lineage>
</organism>
<proteinExistence type="predicted"/>
<accession>A0A8J2ZHU0</accession>
<evidence type="ECO:0000313" key="3">
    <source>
        <dbReference type="Proteomes" id="UP000617145"/>
    </source>
</evidence>
<keyword evidence="3" id="KW-1185">Reference proteome</keyword>
<dbReference type="AlphaFoldDB" id="A0A8J2ZHU0"/>
<name>A0A8J2ZHU0_9RHOB</name>